<evidence type="ECO:0000313" key="2">
    <source>
        <dbReference type="EMBL" id="AOW06768.1"/>
    </source>
</evidence>
<dbReference type="PANTHER" id="PTHR15243:SF0">
    <property type="entry name" value="SERINE_THREONINE-PROTEIN KINASE 19"/>
    <property type="match status" value="1"/>
</dbReference>
<evidence type="ECO:0000313" key="3">
    <source>
        <dbReference type="Proteomes" id="UP000182444"/>
    </source>
</evidence>
<evidence type="ECO:0000256" key="1">
    <source>
        <dbReference type="ARBA" id="ARBA00093458"/>
    </source>
</evidence>
<proteinExistence type="inferred from homology"/>
<dbReference type="AlphaFoldDB" id="A0A1D8NMC5"/>
<dbReference type="GO" id="GO:0046579">
    <property type="term" value="P:positive regulation of Ras protein signal transduction"/>
    <property type="evidence" value="ECO:0007669"/>
    <property type="project" value="TreeGrafter"/>
</dbReference>
<evidence type="ECO:0008006" key="4">
    <source>
        <dbReference type="Google" id="ProtNLM"/>
    </source>
</evidence>
<dbReference type="VEuPathDB" id="FungiDB:YALI0_F06622g"/>
<dbReference type="GeneID" id="2908081"/>
<name>A0A1D8NMC5_YARLL</name>
<dbReference type="RefSeq" id="XP_505088.2">
    <property type="nucleotide sequence ID" value="XM_505088.3"/>
</dbReference>
<dbReference type="KEGG" id="yli:2908081"/>
<dbReference type="Pfam" id="PF10494">
    <property type="entry name" value="Stk19"/>
    <property type="match status" value="1"/>
</dbReference>
<protein>
    <recommendedName>
        <fullName evidence="4">Serine-threonine protein kinase 19-domain-containing protein</fullName>
    </recommendedName>
</protein>
<gene>
    <name evidence="2" type="ORF">YALI1_F09802g</name>
</gene>
<accession>A0A1D8NMC5</accession>
<dbReference type="PANTHER" id="PTHR15243">
    <property type="entry name" value="SERINE/THREONINE-PROTEIN KINASE 19"/>
    <property type="match status" value="1"/>
</dbReference>
<comment type="similarity">
    <text evidence="1">Belongs to the STK19 family.</text>
</comment>
<sequence>MRRSQRVPHTDTKTPRPTLQFDCLSVTSHVLICHRSAHAPHRISTHILHAPSYQHTHNMKFTASTSYRVGKRRAKEPPLMPGQAAFINQLEKQKADYLKANQQEKLPVTSLKSDLKWKNQEKQDSLGDDIVQVVREILDNMYEEIPIGKAYTAPTYEARQNVPPLVKMTHVHAYSLREPTLVLRRVNDAVEAGLLRKVAVNNVDEGVLLMEADKFYKLLDQSIQECKVANQKKALEEFKILLLSHPSRVEFGFDELPNASTLVKSGFLTMNPQEAQMYNVCVPNVGVFLKLGASARTWFINMLKKQSYQEMLEEQMEKKWSANSNRWKGFKGVSFEWILKDLYGGYHCECFSTPVGRGWKLTGK</sequence>
<dbReference type="InterPro" id="IPR018865">
    <property type="entry name" value="STK19-like"/>
</dbReference>
<dbReference type="Proteomes" id="UP000182444">
    <property type="component" value="Chromosome 1F"/>
</dbReference>
<dbReference type="eggNOG" id="ENOG502S7IU">
    <property type="taxonomic scope" value="Eukaryota"/>
</dbReference>
<reference evidence="2 3" key="1">
    <citation type="journal article" date="2016" name="PLoS ONE">
        <title>Sequence Assembly of Yarrowia lipolytica Strain W29/CLIB89 Shows Transposable Element Diversity.</title>
        <authorList>
            <person name="Magnan C."/>
            <person name="Yu J."/>
            <person name="Chang I."/>
            <person name="Jahn E."/>
            <person name="Kanomata Y."/>
            <person name="Wu J."/>
            <person name="Zeller M."/>
            <person name="Oakes M."/>
            <person name="Baldi P."/>
            <person name="Sandmeyer S."/>
        </authorList>
    </citation>
    <scope>NUCLEOTIDE SEQUENCE [LARGE SCALE GENOMIC DNA]</scope>
    <source>
        <strain evidence="3">CLIB89(W29)</strain>
    </source>
</reference>
<dbReference type="EMBL" id="CP017558">
    <property type="protein sequence ID" value="AOW06768.1"/>
    <property type="molecule type" value="Genomic_DNA"/>
</dbReference>
<dbReference type="VEuPathDB" id="FungiDB:YALI1_F09802g"/>
<organism evidence="2 3">
    <name type="scientific">Yarrowia lipolytica</name>
    <name type="common">Candida lipolytica</name>
    <dbReference type="NCBI Taxonomy" id="4952"/>
    <lineage>
        <taxon>Eukaryota</taxon>
        <taxon>Fungi</taxon>
        <taxon>Dikarya</taxon>
        <taxon>Ascomycota</taxon>
        <taxon>Saccharomycotina</taxon>
        <taxon>Dipodascomycetes</taxon>
        <taxon>Dipodascales</taxon>
        <taxon>Dipodascales incertae sedis</taxon>
        <taxon>Yarrowia</taxon>
    </lineage>
</organism>